<dbReference type="PANTHER" id="PTHR33638:SF1">
    <property type="entry name" value="SELENOPROTEIN H"/>
    <property type="match status" value="1"/>
</dbReference>
<name>W1PBN2_AMBTC</name>
<dbReference type="eggNOG" id="ENOG502S4B2">
    <property type="taxonomic scope" value="Eukaryota"/>
</dbReference>
<evidence type="ECO:0000313" key="2">
    <source>
        <dbReference type="EMBL" id="ERN07317.1"/>
    </source>
</evidence>
<dbReference type="Proteomes" id="UP000017836">
    <property type="component" value="Unassembled WGS sequence"/>
</dbReference>
<dbReference type="PANTHER" id="PTHR33638">
    <property type="entry name" value="SELENOPROTEIN H"/>
    <property type="match status" value="1"/>
</dbReference>
<dbReference type="HOGENOM" id="CLU_1362063_0_0_1"/>
<dbReference type="GO" id="GO:0005794">
    <property type="term" value="C:Golgi apparatus"/>
    <property type="evidence" value="ECO:0000318"/>
    <property type="project" value="GO_Central"/>
</dbReference>
<sequence>MLTWKGKSGRKRLSLEFAIAVWTKKREEMAPKMAKARTATPLPSPPRRLTRSATAASALVGAKPTNKRKPAKEQKPAKKSKTTEESKSTSEAKPTKESRSAKQAKSTEDAEPTDESKPTRGGRKTRADSQEAQVGPTVGTTIVIERCTQCNSFKERALKVEKGLKEAVPDVNVKINPEKNFLSLDKIWEFPNETYGDVSQV</sequence>
<feature type="compositionally biased region" description="Basic and acidic residues" evidence="1">
    <location>
        <begin position="71"/>
        <end position="118"/>
    </location>
</feature>
<proteinExistence type="predicted"/>
<dbReference type="InterPro" id="IPR052674">
    <property type="entry name" value="SelWTH-like"/>
</dbReference>
<accession>W1PBN2</accession>
<evidence type="ECO:0000256" key="1">
    <source>
        <dbReference type="SAM" id="MobiDB-lite"/>
    </source>
</evidence>
<protein>
    <submittedName>
        <fullName evidence="2">Uncharacterized protein</fullName>
    </submittedName>
</protein>
<gene>
    <name evidence="2" type="ORF">AMTR_s00019p00223530</name>
</gene>
<reference evidence="3" key="1">
    <citation type="journal article" date="2013" name="Science">
        <title>The Amborella genome and the evolution of flowering plants.</title>
        <authorList>
            <consortium name="Amborella Genome Project"/>
        </authorList>
    </citation>
    <scope>NUCLEOTIDE SEQUENCE [LARGE SCALE GENOMIC DNA]</scope>
</reference>
<keyword evidence="3" id="KW-1185">Reference proteome</keyword>
<dbReference type="AlphaFoldDB" id="W1PBN2"/>
<dbReference type="OMA" id="KREEMAP"/>
<dbReference type="STRING" id="13333.W1PBN2"/>
<organism evidence="2 3">
    <name type="scientific">Amborella trichopoda</name>
    <dbReference type="NCBI Taxonomy" id="13333"/>
    <lineage>
        <taxon>Eukaryota</taxon>
        <taxon>Viridiplantae</taxon>
        <taxon>Streptophyta</taxon>
        <taxon>Embryophyta</taxon>
        <taxon>Tracheophyta</taxon>
        <taxon>Spermatophyta</taxon>
        <taxon>Magnoliopsida</taxon>
        <taxon>Amborellales</taxon>
        <taxon>Amborellaceae</taxon>
        <taxon>Amborella</taxon>
    </lineage>
</organism>
<dbReference type="Gramene" id="ERN07317">
    <property type="protein sequence ID" value="ERN07317"/>
    <property type="gene ID" value="AMTR_s00019p00223530"/>
</dbReference>
<evidence type="ECO:0000313" key="3">
    <source>
        <dbReference type="Proteomes" id="UP000017836"/>
    </source>
</evidence>
<dbReference type="EMBL" id="KI393807">
    <property type="protein sequence ID" value="ERN07317.1"/>
    <property type="molecule type" value="Genomic_DNA"/>
</dbReference>
<feature type="region of interest" description="Disordered" evidence="1">
    <location>
        <begin position="26"/>
        <end position="138"/>
    </location>
</feature>